<comment type="similarity">
    <text evidence="1">Belongs to the prefoldin subunit alpha family.</text>
</comment>
<dbReference type="GO" id="GO:0016272">
    <property type="term" value="C:prefoldin complex"/>
    <property type="evidence" value="ECO:0007669"/>
    <property type="project" value="InterPro"/>
</dbReference>
<reference evidence="4" key="1">
    <citation type="submission" date="2022-11" db="UniProtKB">
        <authorList>
            <consortium name="WormBaseParasite"/>
        </authorList>
    </citation>
    <scope>IDENTIFICATION</scope>
</reference>
<evidence type="ECO:0000313" key="3">
    <source>
        <dbReference type="Proteomes" id="UP000887577"/>
    </source>
</evidence>
<dbReference type="InterPro" id="IPR009053">
    <property type="entry name" value="Prefoldin"/>
</dbReference>
<protein>
    <submittedName>
        <fullName evidence="4">Prefoldin subunit 5</fullName>
    </submittedName>
</protein>
<evidence type="ECO:0000313" key="4">
    <source>
        <dbReference type="WBParaSite" id="PSU_v2.g9138.t1"/>
    </source>
</evidence>
<dbReference type="PANTHER" id="PTHR12674">
    <property type="entry name" value="PREFOLDIN SUBUNIT 5"/>
    <property type="match status" value="1"/>
</dbReference>
<dbReference type="GO" id="GO:1990113">
    <property type="term" value="P:RNA polymerase I assembly"/>
    <property type="evidence" value="ECO:0007669"/>
    <property type="project" value="TreeGrafter"/>
</dbReference>
<dbReference type="NCBIfam" id="TIGR00293">
    <property type="entry name" value="prefoldin subunit alpha"/>
    <property type="match status" value="1"/>
</dbReference>
<sequence length="165" mass="18509">MASREIKLEDLPKLPPQQLAAMVRQFEGEIKFFEGSLSELKTVVGTFKRSQDALNGMAEMGEEKQCLVPLTDTIYVKGKTTSSQKFLIDIGTGYYAEMTPFEANNMFNRKREFVEKQIKQIEGSLLPSKKLNLEFTYEALKKLNAEAKAVTSQASGQQSIAMKAK</sequence>
<dbReference type="GO" id="GO:1990115">
    <property type="term" value="P:RNA polymerase III assembly"/>
    <property type="evidence" value="ECO:0007669"/>
    <property type="project" value="TreeGrafter"/>
</dbReference>
<dbReference type="AlphaFoldDB" id="A0A914Z8Z0"/>
<name>A0A914Z8Z0_9BILA</name>
<dbReference type="GO" id="GO:0005737">
    <property type="term" value="C:cytoplasm"/>
    <property type="evidence" value="ECO:0007669"/>
    <property type="project" value="TreeGrafter"/>
</dbReference>
<evidence type="ECO:0000256" key="2">
    <source>
        <dbReference type="ARBA" id="ARBA00011695"/>
    </source>
</evidence>
<organism evidence="3 4">
    <name type="scientific">Panagrolaimus superbus</name>
    <dbReference type="NCBI Taxonomy" id="310955"/>
    <lineage>
        <taxon>Eukaryota</taxon>
        <taxon>Metazoa</taxon>
        <taxon>Ecdysozoa</taxon>
        <taxon>Nematoda</taxon>
        <taxon>Chromadorea</taxon>
        <taxon>Rhabditida</taxon>
        <taxon>Tylenchina</taxon>
        <taxon>Panagrolaimomorpha</taxon>
        <taxon>Panagrolaimoidea</taxon>
        <taxon>Panagrolaimidae</taxon>
        <taxon>Panagrolaimus</taxon>
    </lineage>
</organism>
<dbReference type="Proteomes" id="UP000887577">
    <property type="component" value="Unplaced"/>
</dbReference>
<evidence type="ECO:0000256" key="1">
    <source>
        <dbReference type="ARBA" id="ARBA00010048"/>
    </source>
</evidence>
<dbReference type="Gene3D" id="1.10.287.370">
    <property type="match status" value="1"/>
</dbReference>
<dbReference type="InterPro" id="IPR004127">
    <property type="entry name" value="Prefoldin_subunit_alpha"/>
</dbReference>
<accession>A0A914Z8Z0</accession>
<dbReference type="CDD" id="cd23157">
    <property type="entry name" value="Prefoldin_5"/>
    <property type="match status" value="1"/>
</dbReference>
<dbReference type="GO" id="GO:0051082">
    <property type="term" value="F:unfolded protein binding"/>
    <property type="evidence" value="ECO:0007669"/>
    <property type="project" value="InterPro"/>
</dbReference>
<dbReference type="SUPFAM" id="SSF46579">
    <property type="entry name" value="Prefoldin"/>
    <property type="match status" value="1"/>
</dbReference>
<comment type="subunit">
    <text evidence="2">Heterohexamer of two PFD-alpha type and four PFD-beta type subunits.</text>
</comment>
<dbReference type="PANTHER" id="PTHR12674:SF2">
    <property type="entry name" value="PREFOLDIN SUBUNIT 5"/>
    <property type="match status" value="1"/>
</dbReference>
<dbReference type="GO" id="GO:0006457">
    <property type="term" value="P:protein folding"/>
    <property type="evidence" value="ECO:0007669"/>
    <property type="project" value="InterPro"/>
</dbReference>
<proteinExistence type="inferred from homology"/>
<dbReference type="WBParaSite" id="PSU_v2.g9138.t1">
    <property type="protein sequence ID" value="PSU_v2.g9138.t1"/>
    <property type="gene ID" value="PSU_v2.g9138"/>
</dbReference>
<dbReference type="InterPro" id="IPR011599">
    <property type="entry name" value="PFD_alpha_archaea"/>
</dbReference>
<dbReference type="GO" id="GO:1990114">
    <property type="term" value="P:RNA polymerase II core complex assembly"/>
    <property type="evidence" value="ECO:0007669"/>
    <property type="project" value="TreeGrafter"/>
</dbReference>
<dbReference type="Pfam" id="PF02996">
    <property type="entry name" value="Prefoldin"/>
    <property type="match status" value="1"/>
</dbReference>
<keyword evidence="3" id="KW-1185">Reference proteome</keyword>